<protein>
    <submittedName>
        <fullName evidence="2">Uncharacterized protein</fullName>
    </submittedName>
</protein>
<organism evidence="2">
    <name type="scientific">Noctiluca scintillans</name>
    <name type="common">Sea sparkle</name>
    <name type="synonym">Red tide dinoflagellate</name>
    <dbReference type="NCBI Taxonomy" id="2966"/>
    <lineage>
        <taxon>Eukaryota</taxon>
        <taxon>Sar</taxon>
        <taxon>Alveolata</taxon>
        <taxon>Dinophyceae</taxon>
        <taxon>Noctilucales</taxon>
        <taxon>Noctilucaceae</taxon>
        <taxon>Noctiluca</taxon>
    </lineage>
</organism>
<dbReference type="EMBL" id="HBFQ01063123">
    <property type="protein sequence ID" value="CAD8870314.1"/>
    <property type="molecule type" value="Transcribed_RNA"/>
</dbReference>
<feature type="region of interest" description="Disordered" evidence="1">
    <location>
        <begin position="234"/>
        <end position="260"/>
    </location>
</feature>
<evidence type="ECO:0000256" key="1">
    <source>
        <dbReference type="SAM" id="MobiDB-lite"/>
    </source>
</evidence>
<evidence type="ECO:0000313" key="2">
    <source>
        <dbReference type="EMBL" id="CAD8870314.1"/>
    </source>
</evidence>
<name>A0A7S1B195_NOCSC</name>
<reference evidence="2" key="1">
    <citation type="submission" date="2021-01" db="EMBL/GenBank/DDBJ databases">
        <authorList>
            <person name="Corre E."/>
            <person name="Pelletier E."/>
            <person name="Niang G."/>
            <person name="Scheremetjew M."/>
            <person name="Finn R."/>
            <person name="Kale V."/>
            <person name="Holt S."/>
            <person name="Cochrane G."/>
            <person name="Meng A."/>
            <person name="Brown T."/>
            <person name="Cohen L."/>
        </authorList>
    </citation>
    <scope>NUCLEOTIDE SEQUENCE</scope>
</reference>
<gene>
    <name evidence="2" type="ORF">NSCI0253_LOCUS44671</name>
</gene>
<dbReference type="AlphaFoldDB" id="A0A7S1B195"/>
<proteinExistence type="predicted"/>
<accession>A0A7S1B195</accession>
<sequence length="260" mass="29698">MDLAVWVKEQQKSSQEVKERWQQWCDLYNGGKFDPNRASEETLQGFYDCEQNGGSLDLSEFEELLLQVKSSQRMNPHLREVWSRHCLDHSGGIRDPNRHDEGSLRLFLEVARNSVRPAPSLAPAWLRHTASRPAPFNRVGRSLPPPPLHLAMMGGRIPAKGTRPFSAGPTVARFGFGDAVSTVKYCQRNSESFRQAWTWYTGAHGTGKNDPSLYDEAFVIRFIESLASNFMSEAEETEDVKREVSYEPPSKRQRRWGDRE</sequence>